<evidence type="ECO:0000313" key="2">
    <source>
        <dbReference type="EMBL" id="QIN97031.1"/>
    </source>
</evidence>
<dbReference type="KEGG" id="vg:77946909"/>
<feature type="domain" description="NUMOD4" evidence="1">
    <location>
        <begin position="2"/>
        <end position="33"/>
    </location>
</feature>
<dbReference type="GeneID" id="77946909"/>
<name>A0A6G8R6K0_9CAUD</name>
<dbReference type="Pfam" id="PF07463">
    <property type="entry name" value="NUMOD4"/>
    <property type="match status" value="1"/>
</dbReference>
<dbReference type="Proteomes" id="UP000501900">
    <property type="component" value="Genome"/>
</dbReference>
<proteinExistence type="predicted"/>
<dbReference type="EMBL" id="MT162467">
    <property type="protein sequence ID" value="QIN97031.1"/>
    <property type="molecule type" value="Genomic_DNA"/>
</dbReference>
<protein>
    <recommendedName>
        <fullName evidence="1">NUMOD4 domain-containing protein</fullName>
    </recommendedName>
</protein>
<reference evidence="2 3" key="1">
    <citation type="submission" date="2020-03" db="EMBL/GenBank/DDBJ databases">
        <title>The Isolation and Genome Sequence of a Novel Cyanophage S-H34 from the Huanghai Sea, China.</title>
        <authorList>
            <person name="Jiang T."/>
        </authorList>
    </citation>
    <scope>NUCLEOTIDE SEQUENCE [LARGE SCALE GENOMIC DNA]</scope>
</reference>
<dbReference type="GO" id="GO:0016788">
    <property type="term" value="F:hydrolase activity, acting on ester bonds"/>
    <property type="evidence" value="ECO:0007669"/>
    <property type="project" value="InterPro"/>
</dbReference>
<dbReference type="InterPro" id="IPR044925">
    <property type="entry name" value="His-Me_finger_sf"/>
</dbReference>
<sequence length="171" mass="19732">MELWKPISGFPLYEVSTLGKVRSIKTGKLLSSRSSILYYSAVTLRQNGKPKHRWVHTLVGRNFLEGYEDGLFILHKDETLPNPEINYLDNLFLGTKKDNIRDAIKKGRNKPHFSTRDNSGENNYSAVLGWTEVRMIRHLHSEGRSALSLSKEYGVGYGTVYRIVHRHTWKE</sequence>
<evidence type="ECO:0000259" key="1">
    <source>
        <dbReference type="Pfam" id="PF07463"/>
    </source>
</evidence>
<dbReference type="InterPro" id="IPR010902">
    <property type="entry name" value="NUMOD4"/>
</dbReference>
<evidence type="ECO:0000313" key="3">
    <source>
        <dbReference type="Proteomes" id="UP000501900"/>
    </source>
</evidence>
<dbReference type="Gene3D" id="3.90.75.20">
    <property type="match status" value="1"/>
</dbReference>
<organism evidence="2 3">
    <name type="scientific">Synechococcus phage S-H34</name>
    <dbReference type="NCBI Taxonomy" id="2718942"/>
    <lineage>
        <taxon>Viruses</taxon>
        <taxon>Duplodnaviria</taxon>
        <taxon>Heunggongvirae</taxon>
        <taxon>Uroviricota</taxon>
        <taxon>Caudoviricetes</taxon>
        <taxon>Pantevenvirales</taxon>
        <taxon>Kyanoviridae</taxon>
        <taxon>Makaravirus</taxon>
        <taxon>Makaravirus thirtyfour</taxon>
    </lineage>
</organism>
<accession>A0A6G8R6K0</accession>
<keyword evidence="3" id="KW-1185">Reference proteome</keyword>
<dbReference type="RefSeq" id="YP_010670699.1">
    <property type="nucleotide sequence ID" value="NC_070965.1"/>
</dbReference>
<dbReference type="SUPFAM" id="SSF54060">
    <property type="entry name" value="His-Me finger endonucleases"/>
    <property type="match status" value="1"/>
</dbReference>